<dbReference type="FunCoup" id="A0A3Q3GDI2">
    <property type="interactions" value="436"/>
</dbReference>
<keyword evidence="6" id="KW-0812">Transmembrane</keyword>
<reference evidence="8" key="1">
    <citation type="submission" date="2025-08" db="UniProtKB">
        <authorList>
            <consortium name="Ensembl"/>
        </authorList>
    </citation>
    <scope>IDENTIFICATION</scope>
</reference>
<dbReference type="InterPro" id="IPR006052">
    <property type="entry name" value="TNF_dom"/>
</dbReference>
<dbReference type="Proteomes" id="UP000261660">
    <property type="component" value="Unplaced"/>
</dbReference>
<dbReference type="OrthoDB" id="6072476at2759"/>
<dbReference type="SUPFAM" id="SSF49842">
    <property type="entry name" value="TNF-like"/>
    <property type="match status" value="1"/>
</dbReference>
<keyword evidence="3" id="KW-0202">Cytokine</keyword>
<evidence type="ECO:0000256" key="3">
    <source>
        <dbReference type="ARBA" id="ARBA00022514"/>
    </source>
</evidence>
<dbReference type="GeneTree" id="ENSGT01060000248544"/>
<evidence type="ECO:0000256" key="2">
    <source>
        <dbReference type="ARBA" id="ARBA00008670"/>
    </source>
</evidence>
<dbReference type="Pfam" id="PF00229">
    <property type="entry name" value="TNF"/>
    <property type="match status" value="1"/>
</dbReference>
<proteinExistence type="inferred from homology"/>
<dbReference type="InParanoid" id="A0A3Q3GDI2"/>
<dbReference type="PANTHER" id="PTHR11471:SF34">
    <property type="entry name" value="TUMOR NECROSIS FACTOR LIGAND SUPERFAMILY MEMBER 14"/>
    <property type="match status" value="1"/>
</dbReference>
<organism evidence="8 9">
    <name type="scientific">Labrus bergylta</name>
    <name type="common">ballan wrasse</name>
    <dbReference type="NCBI Taxonomy" id="56723"/>
    <lineage>
        <taxon>Eukaryota</taxon>
        <taxon>Metazoa</taxon>
        <taxon>Chordata</taxon>
        <taxon>Craniata</taxon>
        <taxon>Vertebrata</taxon>
        <taxon>Euteleostomi</taxon>
        <taxon>Actinopterygii</taxon>
        <taxon>Neopterygii</taxon>
        <taxon>Teleostei</taxon>
        <taxon>Neoteleostei</taxon>
        <taxon>Acanthomorphata</taxon>
        <taxon>Eupercaria</taxon>
        <taxon>Labriformes</taxon>
        <taxon>Labridae</taxon>
        <taxon>Labrus</taxon>
    </lineage>
</organism>
<keyword evidence="6" id="KW-1133">Transmembrane helix</keyword>
<dbReference type="GO" id="GO:0006955">
    <property type="term" value="P:immune response"/>
    <property type="evidence" value="ECO:0007669"/>
    <property type="project" value="InterPro"/>
</dbReference>
<dbReference type="GO" id="GO:0016020">
    <property type="term" value="C:membrane"/>
    <property type="evidence" value="ECO:0007669"/>
    <property type="project" value="UniProtKB-SubCell"/>
</dbReference>
<evidence type="ECO:0000313" key="9">
    <source>
        <dbReference type="Proteomes" id="UP000261660"/>
    </source>
</evidence>
<comment type="subcellular location">
    <subcellularLocation>
        <location evidence="1">Membrane</location>
    </subcellularLocation>
</comment>
<dbReference type="GO" id="GO:0005125">
    <property type="term" value="F:cytokine activity"/>
    <property type="evidence" value="ECO:0007669"/>
    <property type="project" value="UniProtKB-KW"/>
</dbReference>
<dbReference type="GO" id="GO:0005164">
    <property type="term" value="F:tumor necrosis factor receptor binding"/>
    <property type="evidence" value="ECO:0007669"/>
    <property type="project" value="InterPro"/>
</dbReference>
<keyword evidence="9" id="KW-1185">Reference proteome</keyword>
<reference evidence="8" key="2">
    <citation type="submission" date="2025-09" db="UniProtKB">
        <authorList>
            <consortium name="Ensembl"/>
        </authorList>
    </citation>
    <scope>IDENTIFICATION</scope>
</reference>
<dbReference type="SMART" id="SM00207">
    <property type="entry name" value="TNF"/>
    <property type="match status" value="1"/>
</dbReference>
<evidence type="ECO:0000256" key="1">
    <source>
        <dbReference type="ARBA" id="ARBA00004370"/>
    </source>
</evidence>
<dbReference type="GeneID" id="109989247"/>
<sequence length="237" mass="27148">MPECGYPSPYVVDTHANRPPLPPRLSRKRQRLGAAQTLLFMLVSLALFGMFIEAYLIYHFHISEYATSGSSSKLIADVNSPTERPSDVLPSKPVAHLTGGQDVVHKSHIMAWSINADPTLYEMDYKDRCLVFQKEGYYHVYSKVYFFSSEPFEHSIHWRTKRYKGKSIPLLSSTTHPESSHRKKGRYHSFNSDQKSNSYLGGVFHFYKDDAIFVHVSNSSQIVRSKPFENIFGAFMI</sequence>
<accession>A0A3Q3GDI2</accession>
<evidence type="ECO:0000256" key="5">
    <source>
        <dbReference type="SAM" id="MobiDB-lite"/>
    </source>
</evidence>
<dbReference type="GO" id="GO:0005615">
    <property type="term" value="C:extracellular space"/>
    <property type="evidence" value="ECO:0007669"/>
    <property type="project" value="UniProtKB-KW"/>
</dbReference>
<name>A0A3Q3GDI2_9LABR</name>
<dbReference type="InterPro" id="IPR008983">
    <property type="entry name" value="Tumour_necrosis_fac-like_dom"/>
</dbReference>
<dbReference type="PROSITE" id="PS50049">
    <property type="entry name" value="THD_2"/>
    <property type="match status" value="1"/>
</dbReference>
<dbReference type="RefSeq" id="XP_065821129.1">
    <property type="nucleotide sequence ID" value="XM_065965057.1"/>
</dbReference>
<dbReference type="PANTHER" id="PTHR11471">
    <property type="entry name" value="TUMOR NECROSIS FACTOR FAMILY MEMBER"/>
    <property type="match status" value="1"/>
</dbReference>
<protein>
    <submittedName>
        <fullName evidence="8">TNF superfamily member 14</fullName>
    </submittedName>
</protein>
<dbReference type="Ensembl" id="ENSLBET00000032619.1">
    <property type="protein sequence ID" value="ENSLBEP00000031197.1"/>
    <property type="gene ID" value="ENSLBEG00000023569.1"/>
</dbReference>
<dbReference type="RefSeq" id="XP_020496583.1">
    <property type="nucleotide sequence ID" value="XM_020640927.3"/>
</dbReference>
<evidence type="ECO:0000313" key="8">
    <source>
        <dbReference type="Ensembl" id="ENSLBEP00000031197.1"/>
    </source>
</evidence>
<dbReference type="AlphaFoldDB" id="A0A3Q3GDI2"/>
<dbReference type="STRING" id="56723.ENSLBEP00000031197"/>
<evidence type="ECO:0000259" key="7">
    <source>
        <dbReference type="PROSITE" id="PS50049"/>
    </source>
</evidence>
<keyword evidence="4 6" id="KW-0472">Membrane</keyword>
<evidence type="ECO:0000256" key="6">
    <source>
        <dbReference type="SAM" id="Phobius"/>
    </source>
</evidence>
<comment type="similarity">
    <text evidence="2">Belongs to the tumor necrosis factor family.</text>
</comment>
<feature type="domain" description="THD" evidence="7">
    <location>
        <begin position="93"/>
        <end position="237"/>
    </location>
</feature>
<dbReference type="Gene3D" id="2.60.120.40">
    <property type="match status" value="1"/>
</dbReference>
<evidence type="ECO:0000256" key="4">
    <source>
        <dbReference type="ARBA" id="ARBA00023136"/>
    </source>
</evidence>
<feature type="transmembrane region" description="Helical" evidence="6">
    <location>
        <begin position="37"/>
        <end position="58"/>
    </location>
</feature>
<feature type="region of interest" description="Disordered" evidence="5">
    <location>
        <begin position="169"/>
        <end position="190"/>
    </location>
</feature>
<dbReference type="CTD" id="8740"/>